<evidence type="ECO:0000313" key="1">
    <source>
        <dbReference type="EMBL" id="APG27423.1"/>
    </source>
</evidence>
<reference evidence="1 2" key="1">
    <citation type="journal article" date="2017" name="Genome Announc.">
        <title>Complete Genome Sequences of Two Acetylene-Fermenting Pelobacter acetylenicus Strains.</title>
        <authorList>
            <person name="Sutton J.M."/>
            <person name="Baesman S.M."/>
            <person name="Fierst J.L."/>
            <person name="Poret-Peterson A.T."/>
            <person name="Oremland R.S."/>
            <person name="Dunlap D.S."/>
            <person name="Akob D.M."/>
        </authorList>
    </citation>
    <scope>NUCLEOTIDE SEQUENCE [LARGE SCALE GENOMIC DNA]</scope>
    <source>
        <strain evidence="1 2">SFB93</strain>
    </source>
</reference>
<dbReference type="KEGG" id="pef:A7E78_05945"/>
<dbReference type="EMBL" id="CP015519">
    <property type="protein sequence ID" value="APG27423.1"/>
    <property type="molecule type" value="Genomic_DNA"/>
</dbReference>
<sequence>MTKLNNRELERTSLETELKRGLQRVDEDLNIMERHAEDLAMVESGIQLSMRKWDREFKDARLHSVPRGMKHQR</sequence>
<protein>
    <submittedName>
        <fullName evidence="1">Uncharacterized protein</fullName>
    </submittedName>
</protein>
<dbReference type="Proteomes" id="UP000182517">
    <property type="component" value="Chromosome"/>
</dbReference>
<evidence type="ECO:0000313" key="2">
    <source>
        <dbReference type="Proteomes" id="UP000182517"/>
    </source>
</evidence>
<keyword evidence="2" id="KW-1185">Reference proteome</keyword>
<name>A0A1L3GNA9_9BACT</name>
<accession>A0A1L3GNA9</accession>
<gene>
    <name evidence="1" type="ORF">A7E78_05945</name>
</gene>
<dbReference type="OrthoDB" id="5402351at2"/>
<dbReference type="STRING" id="1842532.A7E78_05945"/>
<dbReference type="AlphaFoldDB" id="A0A1L3GNA9"/>
<dbReference type="RefSeq" id="WP_072283390.1">
    <property type="nucleotide sequence ID" value="NZ_CP015519.1"/>
</dbReference>
<proteinExistence type="predicted"/>
<organism evidence="1 2">
    <name type="scientific">Syntrophotalea acetylenivorans</name>
    <dbReference type="NCBI Taxonomy" id="1842532"/>
    <lineage>
        <taxon>Bacteria</taxon>
        <taxon>Pseudomonadati</taxon>
        <taxon>Thermodesulfobacteriota</taxon>
        <taxon>Desulfuromonadia</taxon>
        <taxon>Desulfuromonadales</taxon>
        <taxon>Syntrophotaleaceae</taxon>
        <taxon>Syntrophotalea</taxon>
    </lineage>
</organism>